<dbReference type="PANTHER" id="PTHR21529">
    <property type="entry name" value="MAMMARY TURMOR VIRUS RECEPTOR HOMOLOG 1, 2 MTVR1, 2"/>
    <property type="match status" value="1"/>
</dbReference>
<dbReference type="SUPFAM" id="SSF52540">
    <property type="entry name" value="P-loop containing nucleoside triphosphate hydrolases"/>
    <property type="match status" value="1"/>
</dbReference>
<dbReference type="InterPro" id="IPR027417">
    <property type="entry name" value="P-loop_NTPase"/>
</dbReference>
<evidence type="ECO:0000313" key="3">
    <source>
        <dbReference type="Proteomes" id="UP000663888"/>
    </source>
</evidence>
<dbReference type="InterPro" id="IPR039904">
    <property type="entry name" value="TRANK1"/>
</dbReference>
<name>A0A8H2X4J6_9AGAM</name>
<dbReference type="Gene3D" id="3.40.50.300">
    <property type="entry name" value="P-loop containing nucleotide triphosphate hydrolases"/>
    <property type="match status" value="2"/>
</dbReference>
<evidence type="ECO:0000256" key="1">
    <source>
        <dbReference type="SAM" id="MobiDB-lite"/>
    </source>
</evidence>
<feature type="compositionally biased region" description="Acidic residues" evidence="1">
    <location>
        <begin position="1706"/>
        <end position="1715"/>
    </location>
</feature>
<dbReference type="PANTHER" id="PTHR21529:SF4">
    <property type="entry name" value="TPR AND ANKYRIN REPEAT-CONTAINING PROTEIN 1"/>
    <property type="match status" value="1"/>
</dbReference>
<accession>A0A8H2X4J6</accession>
<evidence type="ECO:0008006" key="4">
    <source>
        <dbReference type="Google" id="ProtNLM"/>
    </source>
</evidence>
<sequence>MSVPTSGRWPVVLSGRARGELRLLAEDKRTWDIIRKRLRELSHGQFSTDNYLPVRGSTRYIPIYRARLANDLRIIYRIDLESDGYNNYDQQIIRVLTVRSRARVAYDFWFKVSKFLRRRGSEYRKRCIRRDELHTKDGLVYVPASFPHKEYNSLAEPDAESEDADISWEESEMSELHETVVLEKYIPITKSLYNSILADMDTILPIILNPDEKAIVRYQGTSVVIGRSGTGKTTALVYKMRANALASGISDRPGSIRQLFVTRSPVLTRRVASYYKGLIESGEMAYKSPEELREMRGSNQKDQPRDILEFDNEADLRDDLPDRYSELKADHFPLFISFDKLSQLLEADALGTDDALALARNKRKRLINFGTFKHHYWPNFNYNLTRKLDPALVFSEILGVIKGYGQDLSEDEYLNGLSTKKSPLLANVRREVYAVFKEYQEHRSTRGESDAADRARVILSARKDGTDVGTRVDHLFVDEVQDQLMADIYLLNSLCSNIDGGYWCGDTAQTINIGSSFRIKDMKAYLYGEMLFGVCLPQVPRTDSAPTGFRRKIAAPFSTFELTVNFRSHSGIVKYAASLVQLLYTLFPGSIDHMQPESAPIPGPKPLAFISPFWDEDLFIEYLLDGKPIDQCPPFGPEQAIIVRSEATAHSLRVKLQNRCNVLTLFECKGLEFDDLILYGFFTESDASFSAWRMITTLESYQENGNTRFFKPSDLTLVSPVLCSELKQLYVAVTRARHHCWLWDAGPTVELMKDFWQGLGLIKVSDSMGALGLFAGGSGDPRQWAQRGEGFFSNGLYAIAQTCFKRAGREKEAQIADAYNHMSEAGKLQEDSPAARSAQIVAANKMIACTELHSSHSAATLWYHAATCFEAAKDIARASHAYTEGRFYDRAVLVYFEAQDMPGCLQVILSYSEHIHAALLQRIKEVASVHFLRQHDYRQLKLLHNENLAECIEVARSLRFKAQLKELLQMARQFEDLATEYLSDGSPVEAVSCLVYRSRTPSAIQRSKDIISVFLWANFGLSDNPGSKAINQANLLLKICNSQDALSDSESSQDVKLFEAIVSEDRMSLDVFHSILARLNRKSEYYFPRVAVLQNHVLKGNDWASYLSHSAFLAYLKIWNAYSARFQEFKAMKSPSQDIGVRRLLGLSGSLNASTFEVTVPTGSPLHDIINKSYGGRPGERNTQLGITVPSDTADMYIQTTFANRVKKELVTLSSNLLRSHRTQLALSWLVSRAMDGSSFEDAAISILHVLPTLDSAMGRELEPNGGASTFTRADEGKIRIAWSTRIFSIVFSSSGSIGGELNKIIPATGGSYSDATPFHAWINKTLEPLDPMEDKLMFVTLLVICVALISELPSTHGSFTTIPHLRFKRHSPMPRGCPKEPDRFTDDIITFFQRNSPWRIINMNKSLQRMLRHSWFIDISVLVQLIEQTTREVIFSERAYIEWQCGGFSGLIAPRSWAMNLVAHSAQGEYAYTLKPHSLNDFVTCVKEVLFRISSEIPEHWNILSIRDGGRKCPSGLIALRLLWSIMLIMVNLHPSHGSVPFILNVLNQAIARIVTYRNSFTEGFEAIGLSISRLPRVITPQTCLRTLLQIYPHEDLVMLQGRRGGIRPEARLMTGRLIIFNALADLRIALARDFQPHSKNQVVEPTPVKELHKAGPELPKVIFNPSTVPSKESAGSRLGESEPTKDIPLAPPLRPDTPSSVAESEAEPVDEEDYKPSLSLEEAAMRIFRAWKRSLKREEQRQRLSDFDNAGQLYEQYRQNFPRVGAKTPERDKLGLKLIRGPCINIVLGLRFLVEQIDVYMETLDEEIHAPGLTPSQLASTQESIKERKQKAEGYKERIFTCCPPDSPPKLLIAKNLAGVKTHNKQAWDAFMVVKNSRILQKSDKFKDIEALISSGRNLVLDSTKASR</sequence>
<reference evidence="2" key="1">
    <citation type="submission" date="2021-01" db="EMBL/GenBank/DDBJ databases">
        <authorList>
            <person name="Kaushik A."/>
        </authorList>
    </citation>
    <scope>NUCLEOTIDE SEQUENCE</scope>
    <source>
        <strain evidence="2">AG4-R118</strain>
    </source>
</reference>
<gene>
    <name evidence="2" type="ORF">RDB_LOCUS17114</name>
</gene>
<protein>
    <recommendedName>
        <fullName evidence="4">TPR and ankyrin repeat-containing protein 1</fullName>
    </recommendedName>
</protein>
<proteinExistence type="predicted"/>
<dbReference type="EMBL" id="CAJMWX010000402">
    <property type="protein sequence ID" value="CAE6415993.1"/>
    <property type="molecule type" value="Genomic_DNA"/>
</dbReference>
<evidence type="ECO:0000313" key="2">
    <source>
        <dbReference type="EMBL" id="CAE6415993.1"/>
    </source>
</evidence>
<comment type="caution">
    <text evidence="2">The sequence shown here is derived from an EMBL/GenBank/DDBJ whole genome shotgun (WGS) entry which is preliminary data.</text>
</comment>
<dbReference type="Proteomes" id="UP000663888">
    <property type="component" value="Unassembled WGS sequence"/>
</dbReference>
<feature type="region of interest" description="Disordered" evidence="1">
    <location>
        <begin position="1656"/>
        <end position="1718"/>
    </location>
</feature>
<organism evidence="2 3">
    <name type="scientific">Rhizoctonia solani</name>
    <dbReference type="NCBI Taxonomy" id="456999"/>
    <lineage>
        <taxon>Eukaryota</taxon>
        <taxon>Fungi</taxon>
        <taxon>Dikarya</taxon>
        <taxon>Basidiomycota</taxon>
        <taxon>Agaricomycotina</taxon>
        <taxon>Agaricomycetes</taxon>
        <taxon>Cantharellales</taxon>
        <taxon>Ceratobasidiaceae</taxon>
        <taxon>Rhizoctonia</taxon>
    </lineage>
</organism>